<name>A0A4C1UPH6_EUMVA</name>
<proteinExistence type="predicted"/>
<organism evidence="2 3">
    <name type="scientific">Eumeta variegata</name>
    <name type="common">Bagworm moth</name>
    <name type="synonym">Eumeta japonica</name>
    <dbReference type="NCBI Taxonomy" id="151549"/>
    <lineage>
        <taxon>Eukaryota</taxon>
        <taxon>Metazoa</taxon>
        <taxon>Ecdysozoa</taxon>
        <taxon>Arthropoda</taxon>
        <taxon>Hexapoda</taxon>
        <taxon>Insecta</taxon>
        <taxon>Pterygota</taxon>
        <taxon>Neoptera</taxon>
        <taxon>Endopterygota</taxon>
        <taxon>Lepidoptera</taxon>
        <taxon>Glossata</taxon>
        <taxon>Ditrysia</taxon>
        <taxon>Tineoidea</taxon>
        <taxon>Psychidae</taxon>
        <taxon>Oiketicinae</taxon>
        <taxon>Eumeta</taxon>
    </lineage>
</organism>
<comment type="caution">
    <text evidence="2">The sequence shown here is derived from an EMBL/GenBank/DDBJ whole genome shotgun (WGS) entry which is preliminary data.</text>
</comment>
<feature type="region of interest" description="Disordered" evidence="1">
    <location>
        <begin position="22"/>
        <end position="55"/>
    </location>
</feature>
<reference evidence="2 3" key="1">
    <citation type="journal article" date="2019" name="Commun. Biol.">
        <title>The bagworm genome reveals a unique fibroin gene that provides high tensile strength.</title>
        <authorList>
            <person name="Kono N."/>
            <person name="Nakamura H."/>
            <person name="Ohtoshi R."/>
            <person name="Tomita M."/>
            <person name="Numata K."/>
            <person name="Arakawa K."/>
        </authorList>
    </citation>
    <scope>NUCLEOTIDE SEQUENCE [LARGE SCALE GENOMIC DNA]</scope>
</reference>
<feature type="compositionally biased region" description="Basic and acidic residues" evidence="1">
    <location>
        <begin position="22"/>
        <end position="34"/>
    </location>
</feature>
<evidence type="ECO:0000313" key="3">
    <source>
        <dbReference type="Proteomes" id="UP000299102"/>
    </source>
</evidence>
<evidence type="ECO:0000256" key="1">
    <source>
        <dbReference type="SAM" id="MobiDB-lite"/>
    </source>
</evidence>
<dbReference type="AlphaFoldDB" id="A0A4C1UPH6"/>
<accession>A0A4C1UPH6</accession>
<dbReference type="EMBL" id="BGZK01000200">
    <property type="protein sequence ID" value="GBP27856.1"/>
    <property type="molecule type" value="Genomic_DNA"/>
</dbReference>
<feature type="compositionally biased region" description="Low complexity" evidence="1">
    <location>
        <begin position="35"/>
        <end position="45"/>
    </location>
</feature>
<gene>
    <name evidence="2" type="ORF">EVAR_14044_1</name>
</gene>
<dbReference type="Proteomes" id="UP000299102">
    <property type="component" value="Unassembled WGS sequence"/>
</dbReference>
<sequence length="240" mass="26646">MRLHASRVQRCWDAVPESELKAGDELKPRTETGSKSKAGAGSRSRTGLWPRTSAGSRKRVTATVIERETENEIDLARKNDEAIHFVSILTELGALTVWTSHPQARGRLRSAGQNDNGNFAQCAWDEIDKSNLERLLEEAPNSTNKARLRTALTLKSETWSHALPSPNFDTSLDDYSLRVVVAFWLGCNVYEHTYAYVAQPSKLVVIMGRLITATVVDSRAIMSSMISPTGADLCQCFMYV</sequence>
<protein>
    <submittedName>
        <fullName evidence="2">Uncharacterized protein</fullName>
    </submittedName>
</protein>
<keyword evidence="3" id="KW-1185">Reference proteome</keyword>
<evidence type="ECO:0000313" key="2">
    <source>
        <dbReference type="EMBL" id="GBP27856.1"/>
    </source>
</evidence>